<dbReference type="PROSITE" id="PS00041">
    <property type="entry name" value="HTH_ARAC_FAMILY_1"/>
    <property type="match status" value="1"/>
</dbReference>
<keyword evidence="2" id="KW-0238">DNA-binding</keyword>
<keyword evidence="1" id="KW-0805">Transcription regulation</keyword>
<dbReference type="InterPro" id="IPR018062">
    <property type="entry name" value="HTH_AraC-typ_CS"/>
</dbReference>
<dbReference type="PANTHER" id="PTHR43280:SF27">
    <property type="entry name" value="TRANSCRIPTIONAL REGULATOR MTLR"/>
    <property type="match status" value="1"/>
</dbReference>
<dbReference type="Pfam" id="PF02311">
    <property type="entry name" value="AraC_binding"/>
    <property type="match status" value="1"/>
</dbReference>
<accession>A0A060QJM3</accession>
<dbReference type="RefSeq" id="WP_051395973.1">
    <property type="nucleotide sequence ID" value="NZ_CBLX010000027.1"/>
</dbReference>
<dbReference type="PANTHER" id="PTHR43280">
    <property type="entry name" value="ARAC-FAMILY TRANSCRIPTIONAL REGULATOR"/>
    <property type="match status" value="1"/>
</dbReference>
<dbReference type="Gene3D" id="2.60.120.10">
    <property type="entry name" value="Jelly Rolls"/>
    <property type="match status" value="1"/>
</dbReference>
<dbReference type="SUPFAM" id="SSF51182">
    <property type="entry name" value="RmlC-like cupins"/>
    <property type="match status" value="1"/>
</dbReference>
<evidence type="ECO:0000256" key="2">
    <source>
        <dbReference type="ARBA" id="ARBA00023125"/>
    </source>
</evidence>
<dbReference type="InterPro" id="IPR003313">
    <property type="entry name" value="AraC-bd"/>
</dbReference>
<dbReference type="InterPro" id="IPR014710">
    <property type="entry name" value="RmlC-like_jellyroll"/>
</dbReference>
<dbReference type="GO" id="GO:0043565">
    <property type="term" value="F:sequence-specific DNA binding"/>
    <property type="evidence" value="ECO:0007669"/>
    <property type="project" value="InterPro"/>
</dbReference>
<proteinExistence type="predicted"/>
<dbReference type="Gene3D" id="1.10.10.60">
    <property type="entry name" value="Homeodomain-like"/>
    <property type="match status" value="2"/>
</dbReference>
<dbReference type="Proteomes" id="UP000027583">
    <property type="component" value="Unassembled WGS sequence"/>
</dbReference>
<dbReference type="EMBL" id="CBLX010000027">
    <property type="protein sequence ID" value="CDG41140.1"/>
    <property type="molecule type" value="Genomic_DNA"/>
</dbReference>
<comment type="caution">
    <text evidence="5">The sequence shown here is derived from an EMBL/GenBank/DDBJ whole genome shotgun (WGS) entry which is preliminary data.</text>
</comment>
<gene>
    <name evidence="5" type="ORF">ASAP_3095</name>
</gene>
<evidence type="ECO:0000313" key="6">
    <source>
        <dbReference type="Proteomes" id="UP000027583"/>
    </source>
</evidence>
<name>A0A060QJM3_9PROT</name>
<evidence type="ECO:0000256" key="3">
    <source>
        <dbReference type="ARBA" id="ARBA00023163"/>
    </source>
</evidence>
<reference evidence="5 6" key="2">
    <citation type="journal article" date="2014" name="PLoS ONE">
        <title>Evolution of mitochondria reconstructed from the energy metabolism of living bacteria.</title>
        <authorList>
            <person name="Degli Esposti M."/>
            <person name="Chouaia B."/>
            <person name="Comandatore F."/>
            <person name="Crotti E."/>
            <person name="Sassera D."/>
            <person name="Lievens P.M."/>
            <person name="Daffonchio D."/>
            <person name="Bandi C."/>
        </authorList>
    </citation>
    <scope>NUCLEOTIDE SEQUENCE [LARGE SCALE GENOMIC DNA]</scope>
    <source>
        <strain evidence="5 6">SF2.1</strain>
    </source>
</reference>
<reference evidence="5 6" key="1">
    <citation type="journal article" date="2014" name="Genome Biol. Evol.">
        <title>Acetic acid bacteria genomes reveal functional traits for adaptation to life in insect guts.</title>
        <authorList>
            <person name="Chouaia B."/>
            <person name="Gaiarsa S."/>
            <person name="Crotti E."/>
            <person name="Comandatore F."/>
            <person name="Degli Esposti M."/>
            <person name="Ricci I."/>
            <person name="Alma A."/>
            <person name="Favia G."/>
            <person name="Bandi C."/>
            <person name="Daffonchio D."/>
        </authorList>
    </citation>
    <scope>NUCLEOTIDE SEQUENCE [LARGE SCALE GENOMIC DNA]</scope>
    <source>
        <strain evidence="5 6">SF2.1</strain>
    </source>
</reference>
<dbReference type="InterPro" id="IPR009057">
    <property type="entry name" value="Homeodomain-like_sf"/>
</dbReference>
<dbReference type="SMART" id="SM00342">
    <property type="entry name" value="HTH_ARAC"/>
    <property type="match status" value="1"/>
</dbReference>
<protein>
    <submittedName>
        <fullName evidence="5">Transcriptional regulator of various polyols utilization, AraC family</fullName>
    </submittedName>
</protein>
<organism evidence="5 6">
    <name type="scientific">Asaia bogorensis</name>
    <dbReference type="NCBI Taxonomy" id="91915"/>
    <lineage>
        <taxon>Bacteria</taxon>
        <taxon>Pseudomonadati</taxon>
        <taxon>Pseudomonadota</taxon>
        <taxon>Alphaproteobacteria</taxon>
        <taxon>Acetobacterales</taxon>
        <taxon>Acetobacteraceae</taxon>
        <taxon>Asaia</taxon>
    </lineage>
</organism>
<dbReference type="GO" id="GO:0003700">
    <property type="term" value="F:DNA-binding transcription factor activity"/>
    <property type="evidence" value="ECO:0007669"/>
    <property type="project" value="InterPro"/>
</dbReference>
<dbReference type="PROSITE" id="PS01124">
    <property type="entry name" value="HTH_ARAC_FAMILY_2"/>
    <property type="match status" value="1"/>
</dbReference>
<dbReference type="InterPro" id="IPR011051">
    <property type="entry name" value="RmlC_Cupin_sf"/>
</dbReference>
<dbReference type="InterPro" id="IPR018060">
    <property type="entry name" value="HTH_AraC"/>
</dbReference>
<dbReference type="SUPFAM" id="SSF46689">
    <property type="entry name" value="Homeodomain-like"/>
    <property type="match status" value="2"/>
</dbReference>
<sequence>MSYLNGISTGHTCPGQNGRGVQNPAILELIPEQKTGSFRWHQHDYPAAIACWNYHPEYELHLITRGAGRAMIGDHIGAFSAGQLVLIGPDLPHVWFSPLSEGEVLQGRDVVLQFSQNWIEGLIALCPELSGLTRMLAESVHGLEFTGVQALAHAEALVAMGAQSAGQKLASCMSLLSALSQSPWRRLSTGRDRPLPGGVGVSGAARINRLVRHLLTTDPATIRHESIASSLGMTPSGFSRQFRAVTGETFMSFVQKLRIGHACHLLATTSMAVTDICREAGFSNLSNFNRVFLSLRGCTPRQFRQQSQQITAPHLLAHSRTLGAPVASPAGGMNLS</sequence>
<dbReference type="CDD" id="cd06976">
    <property type="entry name" value="cupin_MtlR-like_N"/>
    <property type="match status" value="1"/>
</dbReference>
<keyword evidence="3" id="KW-0804">Transcription</keyword>
<evidence type="ECO:0000259" key="4">
    <source>
        <dbReference type="PROSITE" id="PS01124"/>
    </source>
</evidence>
<evidence type="ECO:0000313" key="5">
    <source>
        <dbReference type="EMBL" id="CDG41140.1"/>
    </source>
</evidence>
<dbReference type="AlphaFoldDB" id="A0A060QJM3"/>
<dbReference type="eggNOG" id="COG2207">
    <property type="taxonomic scope" value="Bacteria"/>
</dbReference>
<dbReference type="Pfam" id="PF12833">
    <property type="entry name" value="HTH_18"/>
    <property type="match status" value="1"/>
</dbReference>
<evidence type="ECO:0000256" key="1">
    <source>
        <dbReference type="ARBA" id="ARBA00023015"/>
    </source>
</evidence>
<feature type="domain" description="HTH araC/xylS-type" evidence="4">
    <location>
        <begin position="205"/>
        <end position="306"/>
    </location>
</feature>